<name>A0A1G9J004_9FIRM</name>
<dbReference type="AlphaFoldDB" id="A0A1G9J004"/>
<accession>A0A1G9J004</accession>
<keyword evidence="1" id="KW-0812">Transmembrane</keyword>
<dbReference type="STRING" id="1121325.SAMN04515677_101452"/>
<protein>
    <submittedName>
        <fullName evidence="2">Uncharacterized protein</fullName>
    </submittedName>
</protein>
<dbReference type="EMBL" id="FNGW01000001">
    <property type="protein sequence ID" value="SDL30827.1"/>
    <property type="molecule type" value="Genomic_DNA"/>
</dbReference>
<evidence type="ECO:0000313" key="2">
    <source>
        <dbReference type="EMBL" id="SDL30827.1"/>
    </source>
</evidence>
<sequence>MGVNKKTDWVLYIEYFMLVIIAVATVSSLFIGDSGYFIKGILGLIFIGSCILNRKFPNKYKILDIVFLISGIVIIGLCFFK</sequence>
<organism evidence="2 3">
    <name type="scientific">Romboutsia lituseburensis DSM 797</name>
    <dbReference type="NCBI Taxonomy" id="1121325"/>
    <lineage>
        <taxon>Bacteria</taxon>
        <taxon>Bacillati</taxon>
        <taxon>Bacillota</taxon>
        <taxon>Clostridia</taxon>
        <taxon>Peptostreptococcales</taxon>
        <taxon>Peptostreptococcaceae</taxon>
        <taxon>Romboutsia</taxon>
    </lineage>
</organism>
<proteinExistence type="predicted"/>
<dbReference type="Proteomes" id="UP000199068">
    <property type="component" value="Unassembled WGS sequence"/>
</dbReference>
<feature type="transmembrane region" description="Helical" evidence="1">
    <location>
        <begin position="12"/>
        <end position="30"/>
    </location>
</feature>
<keyword evidence="3" id="KW-1185">Reference proteome</keyword>
<evidence type="ECO:0000313" key="3">
    <source>
        <dbReference type="Proteomes" id="UP000199068"/>
    </source>
</evidence>
<evidence type="ECO:0000256" key="1">
    <source>
        <dbReference type="SAM" id="Phobius"/>
    </source>
</evidence>
<keyword evidence="1" id="KW-1133">Transmembrane helix</keyword>
<feature type="transmembrane region" description="Helical" evidence="1">
    <location>
        <begin position="62"/>
        <end position="80"/>
    </location>
</feature>
<gene>
    <name evidence="2" type="ORF">SAMN04515677_101452</name>
</gene>
<keyword evidence="1" id="KW-0472">Membrane</keyword>
<dbReference type="RefSeq" id="WP_092722428.1">
    <property type="nucleotide sequence ID" value="NZ_FNGW01000001.1"/>
</dbReference>
<reference evidence="2 3" key="1">
    <citation type="submission" date="2016-10" db="EMBL/GenBank/DDBJ databases">
        <authorList>
            <person name="de Groot N.N."/>
        </authorList>
    </citation>
    <scope>NUCLEOTIDE SEQUENCE [LARGE SCALE GENOMIC DNA]</scope>
    <source>
        <strain evidence="2 3">DSM 797</strain>
    </source>
</reference>